<organism evidence="2 3">
    <name type="scientific">Armillaria ostoyae</name>
    <name type="common">Armillaria root rot fungus</name>
    <dbReference type="NCBI Taxonomy" id="47428"/>
    <lineage>
        <taxon>Eukaryota</taxon>
        <taxon>Fungi</taxon>
        <taxon>Dikarya</taxon>
        <taxon>Basidiomycota</taxon>
        <taxon>Agaricomycotina</taxon>
        <taxon>Agaricomycetes</taxon>
        <taxon>Agaricomycetidae</taxon>
        <taxon>Agaricales</taxon>
        <taxon>Marasmiineae</taxon>
        <taxon>Physalacriaceae</taxon>
        <taxon>Armillaria</taxon>
    </lineage>
</organism>
<feature type="region of interest" description="Disordered" evidence="1">
    <location>
        <begin position="1"/>
        <end position="28"/>
    </location>
</feature>
<evidence type="ECO:0000256" key="1">
    <source>
        <dbReference type="SAM" id="MobiDB-lite"/>
    </source>
</evidence>
<dbReference type="Proteomes" id="UP000219338">
    <property type="component" value="Unassembled WGS sequence"/>
</dbReference>
<evidence type="ECO:0000313" key="3">
    <source>
        <dbReference type="Proteomes" id="UP000219338"/>
    </source>
</evidence>
<accession>A0A284S1G8</accession>
<feature type="compositionally biased region" description="Low complexity" evidence="1">
    <location>
        <begin position="18"/>
        <end position="28"/>
    </location>
</feature>
<sequence>MSRREEILNDDDNFFFKPSPRSESSSLQSCREQVEVDVHGAGKAVMDKTLYHLQVSFPIHVYILIVIQCSPLPVKYLHLPRRSTEMFYAGIQAIRGP</sequence>
<keyword evidence="3" id="KW-1185">Reference proteome</keyword>
<dbReference type="AlphaFoldDB" id="A0A284S1G8"/>
<evidence type="ECO:0000313" key="2">
    <source>
        <dbReference type="EMBL" id="SJL14839.1"/>
    </source>
</evidence>
<proteinExistence type="predicted"/>
<protein>
    <submittedName>
        <fullName evidence="2">Uncharacterized protein</fullName>
    </submittedName>
</protein>
<gene>
    <name evidence="2" type="ORF">ARMOST_18310</name>
</gene>
<name>A0A284S1G8_ARMOS</name>
<dbReference type="EMBL" id="FUEG01000025">
    <property type="protein sequence ID" value="SJL14839.1"/>
    <property type="molecule type" value="Genomic_DNA"/>
</dbReference>
<reference evidence="3" key="1">
    <citation type="journal article" date="2017" name="Nat. Ecol. Evol.">
        <title>Genome expansion and lineage-specific genetic innovations in the forest pathogenic fungi Armillaria.</title>
        <authorList>
            <person name="Sipos G."/>
            <person name="Prasanna A.N."/>
            <person name="Walter M.C."/>
            <person name="O'Connor E."/>
            <person name="Balint B."/>
            <person name="Krizsan K."/>
            <person name="Kiss B."/>
            <person name="Hess J."/>
            <person name="Varga T."/>
            <person name="Slot J."/>
            <person name="Riley R."/>
            <person name="Boka B."/>
            <person name="Rigling D."/>
            <person name="Barry K."/>
            <person name="Lee J."/>
            <person name="Mihaltcheva S."/>
            <person name="LaButti K."/>
            <person name="Lipzen A."/>
            <person name="Waldron R."/>
            <person name="Moloney N.M."/>
            <person name="Sperisen C."/>
            <person name="Kredics L."/>
            <person name="Vagvoelgyi C."/>
            <person name="Patrignani A."/>
            <person name="Fitzpatrick D."/>
            <person name="Nagy I."/>
            <person name="Doyle S."/>
            <person name="Anderson J.B."/>
            <person name="Grigoriev I.V."/>
            <person name="Gueldener U."/>
            <person name="Muensterkoetter M."/>
            <person name="Nagy L.G."/>
        </authorList>
    </citation>
    <scope>NUCLEOTIDE SEQUENCE [LARGE SCALE GENOMIC DNA]</scope>
    <source>
        <strain evidence="3">C18/9</strain>
    </source>
</reference>